<dbReference type="GO" id="GO:0000455">
    <property type="term" value="P:enzyme-directed rRNA pseudouridine synthesis"/>
    <property type="evidence" value="ECO:0007669"/>
    <property type="project" value="TreeGrafter"/>
</dbReference>
<evidence type="ECO:0000313" key="2">
    <source>
        <dbReference type="EMBL" id="KXI27857.1"/>
    </source>
</evidence>
<dbReference type="OrthoDB" id="9785808at2"/>
<dbReference type="Gene3D" id="3.30.2350.10">
    <property type="entry name" value="Pseudouridine synthase"/>
    <property type="match status" value="1"/>
</dbReference>
<sequence length="298" mass="34061">MAIALTPSKLSLPQHNPGVTSVLDFLILKFPAISPEVWQQRMAEGKVHWHDGSLITPHTPFAAQQRVYYYREVSSEPVIPFAEQIIFQDELILVAYKPHFLPVTPGGNYVDECLQNRLRNKTGNQQLQAMHRLDKGTAGLVLFSVSADTRPHYHKLFETHQVNKTYQAIAQMTNKNNVPGVNQRWEVKNRMEKSQPRFLMEIVEGLANSHSLIRCLQVSGDKALFELNPVTGKTHQLRLHMQSLGWPLLHDNYYPQLQVSQPDDYCKPLQLLAQQLEFIDPISQELRCFNSGSELSLD</sequence>
<dbReference type="SUPFAM" id="SSF55120">
    <property type="entry name" value="Pseudouridine synthase"/>
    <property type="match status" value="1"/>
</dbReference>
<keyword evidence="3" id="KW-1185">Reference proteome</keyword>
<dbReference type="PANTHER" id="PTHR21600">
    <property type="entry name" value="MITOCHONDRIAL RNA PSEUDOURIDINE SYNTHASE"/>
    <property type="match status" value="1"/>
</dbReference>
<dbReference type="GO" id="GO:0003723">
    <property type="term" value="F:RNA binding"/>
    <property type="evidence" value="ECO:0007669"/>
    <property type="project" value="InterPro"/>
</dbReference>
<gene>
    <name evidence="2" type="ORF">AX660_20275</name>
</gene>
<dbReference type="EMBL" id="LSNE01000009">
    <property type="protein sequence ID" value="KXI27857.1"/>
    <property type="molecule type" value="Genomic_DNA"/>
</dbReference>
<proteinExistence type="predicted"/>
<dbReference type="RefSeq" id="WP_068379530.1">
    <property type="nucleotide sequence ID" value="NZ_LSNE01000009.1"/>
</dbReference>
<dbReference type="GO" id="GO:0009982">
    <property type="term" value="F:pseudouridine synthase activity"/>
    <property type="evidence" value="ECO:0007669"/>
    <property type="project" value="InterPro"/>
</dbReference>
<accession>A0A148KNH8</accession>
<dbReference type="PANTHER" id="PTHR21600:SF84">
    <property type="entry name" value="PSEUDOURIDINE SYNTHASE RSUA_RLUA-LIKE DOMAIN-CONTAINING PROTEIN"/>
    <property type="match status" value="1"/>
</dbReference>
<protein>
    <submittedName>
        <fullName evidence="2">Pseudouridine synthase</fullName>
    </submittedName>
</protein>
<dbReference type="InterPro" id="IPR050188">
    <property type="entry name" value="RluA_PseudoU_synthase"/>
</dbReference>
<feature type="domain" description="Pseudouridine synthase RsuA/RluA-like" evidence="1">
    <location>
        <begin position="93"/>
        <end position="243"/>
    </location>
</feature>
<comment type="caution">
    <text evidence="2">The sequence shown here is derived from an EMBL/GenBank/DDBJ whole genome shotgun (WGS) entry which is preliminary data.</text>
</comment>
<name>A0A148KNH8_9ALTE</name>
<dbReference type="GO" id="GO:0140098">
    <property type="term" value="F:catalytic activity, acting on RNA"/>
    <property type="evidence" value="ECO:0007669"/>
    <property type="project" value="UniProtKB-ARBA"/>
</dbReference>
<dbReference type="AlphaFoldDB" id="A0A148KNH8"/>
<organism evidence="2 3">
    <name type="scientific">Paraglaciecola hydrolytica</name>
    <dbReference type="NCBI Taxonomy" id="1799789"/>
    <lineage>
        <taxon>Bacteria</taxon>
        <taxon>Pseudomonadati</taxon>
        <taxon>Pseudomonadota</taxon>
        <taxon>Gammaproteobacteria</taxon>
        <taxon>Alteromonadales</taxon>
        <taxon>Alteromonadaceae</taxon>
        <taxon>Paraglaciecola</taxon>
    </lineage>
</organism>
<dbReference type="InterPro" id="IPR020103">
    <property type="entry name" value="PsdUridine_synth_cat_dom_sf"/>
</dbReference>
<reference evidence="3" key="1">
    <citation type="submission" date="2016-02" db="EMBL/GenBank/DDBJ databases">
        <authorList>
            <person name="Schultz-Johansen M."/>
            <person name="Glaring M.A."/>
            <person name="Bech P.K."/>
            <person name="Stougaard P."/>
        </authorList>
    </citation>
    <scope>NUCLEOTIDE SEQUENCE [LARGE SCALE GENOMIC DNA]</scope>
    <source>
        <strain evidence="3">S66</strain>
    </source>
</reference>
<evidence type="ECO:0000313" key="3">
    <source>
        <dbReference type="Proteomes" id="UP000070299"/>
    </source>
</evidence>
<dbReference type="InterPro" id="IPR006145">
    <property type="entry name" value="PsdUridine_synth_RsuA/RluA"/>
</dbReference>
<evidence type="ECO:0000259" key="1">
    <source>
        <dbReference type="Pfam" id="PF00849"/>
    </source>
</evidence>
<dbReference type="Pfam" id="PF00849">
    <property type="entry name" value="PseudoU_synth_2"/>
    <property type="match status" value="1"/>
</dbReference>
<dbReference type="Proteomes" id="UP000070299">
    <property type="component" value="Unassembled WGS sequence"/>
</dbReference>
<dbReference type="STRING" id="1799789.AX660_20275"/>